<dbReference type="OrthoDB" id="1445294at2"/>
<gene>
    <name evidence="1" type="ORF">Q765_20095</name>
</gene>
<accession>A0A0A2LZG9</accession>
<dbReference type="Proteomes" id="UP000030152">
    <property type="component" value="Unassembled WGS sequence"/>
</dbReference>
<protein>
    <submittedName>
        <fullName evidence="1">Uncharacterized protein</fullName>
    </submittedName>
</protein>
<dbReference type="RefSeq" id="WP_020214905.1">
    <property type="nucleotide sequence ID" value="NZ_JRLX01000040.1"/>
</dbReference>
<name>A0A0A2LZG9_9FLAO</name>
<dbReference type="STRING" id="1121895.GCA_000378485_03730"/>
<dbReference type="EMBL" id="JRLX01000040">
    <property type="protein sequence ID" value="KGO84711.1"/>
    <property type="molecule type" value="Genomic_DNA"/>
</dbReference>
<proteinExistence type="predicted"/>
<reference evidence="1 2" key="1">
    <citation type="submission" date="2013-09" db="EMBL/GenBank/DDBJ databases">
        <authorList>
            <person name="Zeng Z."/>
            <person name="Chen C."/>
        </authorList>
    </citation>
    <scope>NUCLEOTIDE SEQUENCE [LARGE SCALE GENOMIC DNA]</scope>
    <source>
        <strain evidence="1 2">WB 3.3-2</strain>
    </source>
</reference>
<dbReference type="AlphaFoldDB" id="A0A0A2LZG9"/>
<keyword evidence="2" id="KW-1185">Reference proteome</keyword>
<organism evidence="1 2">
    <name type="scientific">Flavobacterium rivuli WB 3.3-2 = DSM 21788</name>
    <dbReference type="NCBI Taxonomy" id="1121895"/>
    <lineage>
        <taxon>Bacteria</taxon>
        <taxon>Pseudomonadati</taxon>
        <taxon>Bacteroidota</taxon>
        <taxon>Flavobacteriia</taxon>
        <taxon>Flavobacteriales</taxon>
        <taxon>Flavobacteriaceae</taxon>
        <taxon>Flavobacterium</taxon>
    </lineage>
</organism>
<evidence type="ECO:0000313" key="1">
    <source>
        <dbReference type="EMBL" id="KGO84711.1"/>
    </source>
</evidence>
<evidence type="ECO:0000313" key="2">
    <source>
        <dbReference type="Proteomes" id="UP000030152"/>
    </source>
</evidence>
<comment type="caution">
    <text evidence="1">The sequence shown here is derived from an EMBL/GenBank/DDBJ whole genome shotgun (WGS) entry which is preliminary data.</text>
</comment>
<sequence length="87" mass="9869">MEMLLLKGKSKEDMRLIADLAIKIGMTVEYVPDEVSYTTINEPEALAEWNNLSANQQQGLLDAIEDVKLNGGKKHDDVMKAMRKKYE</sequence>